<reference evidence="2 3" key="1">
    <citation type="journal article" date="2023" name="G3 (Bethesda)">
        <title>A haplotype-resolved chromosome-scale genome for Quercus rubra L. provides insights into the genetics of adaptive traits for red oak species.</title>
        <authorList>
            <person name="Kapoor B."/>
            <person name="Jenkins J."/>
            <person name="Schmutz J."/>
            <person name="Zhebentyayeva T."/>
            <person name="Kuelheim C."/>
            <person name="Coggeshall M."/>
            <person name="Heim C."/>
            <person name="Lasky J.R."/>
            <person name="Leites L."/>
            <person name="Islam-Faridi N."/>
            <person name="Romero-Severson J."/>
            <person name="DeLeo V.L."/>
            <person name="Lucas S.M."/>
            <person name="Lazic D."/>
            <person name="Gailing O."/>
            <person name="Carlson J."/>
            <person name="Staton M."/>
        </authorList>
    </citation>
    <scope>NUCLEOTIDE SEQUENCE [LARGE SCALE GENOMIC DNA]</scope>
    <source>
        <strain evidence="2">Pseudo-F2</strain>
    </source>
</reference>
<accession>A0AAN7E812</accession>
<dbReference type="Pfam" id="PF13966">
    <property type="entry name" value="zf-RVT"/>
    <property type="match status" value="1"/>
</dbReference>
<dbReference type="EMBL" id="JAXUIC010000011">
    <property type="protein sequence ID" value="KAK4564249.1"/>
    <property type="molecule type" value="Genomic_DNA"/>
</dbReference>
<protein>
    <recommendedName>
        <fullName evidence="1">Reverse transcriptase zinc-binding domain-containing protein</fullName>
    </recommendedName>
</protein>
<dbReference type="Proteomes" id="UP001324115">
    <property type="component" value="Unassembled WGS sequence"/>
</dbReference>
<proteinExistence type="predicted"/>
<dbReference type="InterPro" id="IPR026960">
    <property type="entry name" value="RVT-Znf"/>
</dbReference>
<organism evidence="2 3">
    <name type="scientific">Quercus rubra</name>
    <name type="common">Northern red oak</name>
    <name type="synonym">Quercus borealis</name>
    <dbReference type="NCBI Taxonomy" id="3512"/>
    <lineage>
        <taxon>Eukaryota</taxon>
        <taxon>Viridiplantae</taxon>
        <taxon>Streptophyta</taxon>
        <taxon>Embryophyta</taxon>
        <taxon>Tracheophyta</taxon>
        <taxon>Spermatophyta</taxon>
        <taxon>Magnoliopsida</taxon>
        <taxon>eudicotyledons</taxon>
        <taxon>Gunneridae</taxon>
        <taxon>Pentapetalae</taxon>
        <taxon>rosids</taxon>
        <taxon>fabids</taxon>
        <taxon>Fagales</taxon>
        <taxon>Fagaceae</taxon>
        <taxon>Quercus</taxon>
    </lineage>
</organism>
<evidence type="ECO:0000313" key="2">
    <source>
        <dbReference type="EMBL" id="KAK4564249.1"/>
    </source>
</evidence>
<gene>
    <name evidence="2" type="ORF">RGQ29_006358</name>
</gene>
<sequence length="344" mass="39255">MSFRNLQAFNLALLTKQAWRILTNPGSLVARILKAKYFPFCDILHANLGSNHSYTWRSIFNSLEVLRCGTRWSVGNGRLIHIWDDKWLPNPTAYKVISPSHHFEDFPMVSSFIDLVTRWWQPGVVCALILPFEADSIFKIPLCYNLPEDKLIWMGNKRGDFTVKSAYFIAVKILDTRVEGECSFGDPNARVWRKIGSLKLPEKIKIFSWRACVNGLPMLTNVAAKVIQTSCTCPICDEEPESLIHALISCDFALSVWSLWQDCPIDLLLMVKNFNDLVLQFCSFLSALNLELFFAISWSVWYNRNKLLHGENGLPPLQILDLAKSMVEDYKEAFSLDSPPLPSS</sequence>
<dbReference type="PANTHER" id="PTHR33116">
    <property type="entry name" value="REVERSE TRANSCRIPTASE ZINC-BINDING DOMAIN-CONTAINING PROTEIN-RELATED-RELATED"/>
    <property type="match status" value="1"/>
</dbReference>
<keyword evidence="3" id="KW-1185">Reference proteome</keyword>
<dbReference type="AlphaFoldDB" id="A0AAN7E812"/>
<evidence type="ECO:0000313" key="3">
    <source>
        <dbReference type="Proteomes" id="UP001324115"/>
    </source>
</evidence>
<dbReference type="PANTHER" id="PTHR33116:SF86">
    <property type="entry name" value="REVERSE TRANSCRIPTASE DOMAIN-CONTAINING PROTEIN"/>
    <property type="match status" value="1"/>
</dbReference>
<name>A0AAN7E812_QUERU</name>
<comment type="caution">
    <text evidence="2">The sequence shown here is derived from an EMBL/GenBank/DDBJ whole genome shotgun (WGS) entry which is preliminary data.</text>
</comment>
<evidence type="ECO:0000259" key="1">
    <source>
        <dbReference type="Pfam" id="PF13966"/>
    </source>
</evidence>
<feature type="domain" description="Reverse transcriptase zinc-binding" evidence="1">
    <location>
        <begin position="161"/>
        <end position="257"/>
    </location>
</feature>